<dbReference type="PROSITE" id="PS50977">
    <property type="entry name" value="HTH_TETR_2"/>
    <property type="match status" value="1"/>
</dbReference>
<dbReference type="Gene3D" id="1.10.10.60">
    <property type="entry name" value="Homeodomain-like"/>
    <property type="match status" value="1"/>
</dbReference>
<dbReference type="InterPro" id="IPR036271">
    <property type="entry name" value="Tet_transcr_reg_TetR-rel_C_sf"/>
</dbReference>
<dbReference type="InterPro" id="IPR011075">
    <property type="entry name" value="TetR_C"/>
</dbReference>
<keyword evidence="1" id="KW-0805">Transcription regulation</keyword>
<dbReference type="Gene3D" id="1.10.357.10">
    <property type="entry name" value="Tetracycline Repressor, domain 2"/>
    <property type="match status" value="1"/>
</dbReference>
<evidence type="ECO:0000259" key="5">
    <source>
        <dbReference type="PROSITE" id="PS50977"/>
    </source>
</evidence>
<keyword evidence="2 4" id="KW-0238">DNA-binding</keyword>
<dbReference type="InterPro" id="IPR001647">
    <property type="entry name" value="HTH_TetR"/>
</dbReference>
<dbReference type="InterPro" id="IPR023772">
    <property type="entry name" value="DNA-bd_HTH_TetR-type_CS"/>
</dbReference>
<evidence type="ECO:0000256" key="2">
    <source>
        <dbReference type="ARBA" id="ARBA00023125"/>
    </source>
</evidence>
<keyword evidence="7" id="KW-1185">Reference proteome</keyword>
<keyword evidence="3" id="KW-0804">Transcription</keyword>
<name>A0ABX7WG61_9GAMM</name>
<evidence type="ECO:0000256" key="3">
    <source>
        <dbReference type="ARBA" id="ARBA00023163"/>
    </source>
</evidence>
<dbReference type="InterPro" id="IPR009057">
    <property type="entry name" value="Homeodomain-like_sf"/>
</dbReference>
<feature type="DNA-binding region" description="H-T-H motif" evidence="4">
    <location>
        <begin position="32"/>
        <end position="51"/>
    </location>
</feature>
<dbReference type="Pfam" id="PF16925">
    <property type="entry name" value="TetR_C_13"/>
    <property type="match status" value="1"/>
</dbReference>
<dbReference type="PANTHER" id="PTHR47506:SF1">
    <property type="entry name" value="HTH-TYPE TRANSCRIPTIONAL REGULATOR YJDC"/>
    <property type="match status" value="1"/>
</dbReference>
<dbReference type="PROSITE" id="PS01081">
    <property type="entry name" value="HTH_TETR_1"/>
    <property type="match status" value="1"/>
</dbReference>
<protein>
    <submittedName>
        <fullName evidence="6">TetR/AcrR family transcriptional regulator</fullName>
    </submittedName>
</protein>
<dbReference type="PANTHER" id="PTHR47506">
    <property type="entry name" value="TRANSCRIPTIONAL REGULATORY PROTEIN"/>
    <property type="match status" value="1"/>
</dbReference>
<accession>A0ABX7WG61</accession>
<sequence length="214" mass="23729">MSIRGRPRTFDPDLALRSAMNLFWERGYEGATLTDLAAVMGINKPSLYAAFDSKESLFRQAVSLYDKREGREIEQALHAEPKVRDAIAKFLQLNVESYTDPDNPSGCMIVLAALIGSPENASTREYLAVQRAETRNVLRQRLERAVAEGELTEETDCSVIAAFYTTVLQGLSIQARDGASLAQLEDIVKAAMAGWESLTSKPTVYYEAQRTRAT</sequence>
<organism evidence="6 7">
    <name type="scientific">Halomonas sulfidivorans</name>
    <dbReference type="NCBI Taxonomy" id="2733488"/>
    <lineage>
        <taxon>Bacteria</taxon>
        <taxon>Pseudomonadati</taxon>
        <taxon>Pseudomonadota</taxon>
        <taxon>Gammaproteobacteria</taxon>
        <taxon>Oceanospirillales</taxon>
        <taxon>Halomonadaceae</taxon>
        <taxon>Halomonas</taxon>
    </lineage>
</organism>
<dbReference type="SUPFAM" id="SSF48498">
    <property type="entry name" value="Tetracyclin repressor-like, C-terminal domain"/>
    <property type="match status" value="1"/>
</dbReference>
<evidence type="ECO:0000313" key="6">
    <source>
        <dbReference type="EMBL" id="QTP57929.1"/>
    </source>
</evidence>
<dbReference type="Pfam" id="PF00440">
    <property type="entry name" value="TetR_N"/>
    <property type="match status" value="1"/>
</dbReference>
<dbReference type="Proteomes" id="UP000671845">
    <property type="component" value="Chromosome"/>
</dbReference>
<dbReference type="EMBL" id="CP053383">
    <property type="protein sequence ID" value="QTP57929.1"/>
    <property type="molecule type" value="Genomic_DNA"/>
</dbReference>
<gene>
    <name evidence="6" type="ORF">HNO53_03815</name>
</gene>
<evidence type="ECO:0000256" key="4">
    <source>
        <dbReference type="PROSITE-ProRule" id="PRU00335"/>
    </source>
</evidence>
<feature type="domain" description="HTH tetR-type" evidence="5">
    <location>
        <begin position="9"/>
        <end position="69"/>
    </location>
</feature>
<reference evidence="6 7" key="1">
    <citation type="journal article" date="2021" name="Front. Microbiol.">
        <title>Aerobic Denitrification and Heterotrophic Sulfur Oxidation in the Genus Halomonas Revealed by Six Novel Species Characterizations and Genome-Based Analysis.</title>
        <authorList>
            <person name="Wang L."/>
            <person name="Shao Z."/>
        </authorList>
    </citation>
    <scope>NUCLEOTIDE SEQUENCE [LARGE SCALE GENOMIC DNA]</scope>
    <source>
        <strain evidence="6 7">MCCC 1A13718</strain>
    </source>
</reference>
<dbReference type="PRINTS" id="PR00455">
    <property type="entry name" value="HTHTETR"/>
</dbReference>
<dbReference type="SUPFAM" id="SSF46689">
    <property type="entry name" value="Homeodomain-like"/>
    <property type="match status" value="1"/>
</dbReference>
<evidence type="ECO:0000313" key="7">
    <source>
        <dbReference type="Proteomes" id="UP000671845"/>
    </source>
</evidence>
<evidence type="ECO:0000256" key="1">
    <source>
        <dbReference type="ARBA" id="ARBA00023015"/>
    </source>
</evidence>
<proteinExistence type="predicted"/>